<reference evidence="4" key="1">
    <citation type="submission" date="2021-05" db="EMBL/GenBank/DDBJ databases">
        <title>Complete genome sequence of the cellulolytic planctomycete Telmatocola sphagniphila SP2T and characterization of the first cellulase from planctomycetes.</title>
        <authorList>
            <person name="Rakitin A.L."/>
            <person name="Beletsky A.V."/>
            <person name="Naumoff D.G."/>
            <person name="Kulichevskaya I.S."/>
            <person name="Mardanov A.V."/>
            <person name="Ravin N.V."/>
            <person name="Dedysh S.N."/>
        </authorList>
    </citation>
    <scope>NUCLEOTIDE SEQUENCE</scope>
    <source>
        <strain evidence="4">SP2T</strain>
    </source>
</reference>
<dbReference type="Pfam" id="PF01555">
    <property type="entry name" value="N6_N4_Mtase"/>
    <property type="match status" value="1"/>
</dbReference>
<evidence type="ECO:0000256" key="2">
    <source>
        <dbReference type="ARBA" id="ARBA00022679"/>
    </source>
</evidence>
<dbReference type="AlphaFoldDB" id="A0A8E6ETD7"/>
<dbReference type="PRINTS" id="PR00508">
    <property type="entry name" value="S21N4MTFRASE"/>
</dbReference>
<feature type="domain" description="DNA methylase N-4/N-6" evidence="3">
    <location>
        <begin position="5"/>
        <end position="69"/>
    </location>
</feature>
<name>A0A8E6ETD7_9BACT</name>
<sequence>MKKVSSAKMVHLTEKPVELATRSIEYSSKPGENVLDLFGGSGSTLIAAEQTGRRAYLMELDALYCDVIVERWEKFTGKKAKLSPANKKK</sequence>
<dbReference type="InterPro" id="IPR001091">
    <property type="entry name" value="RM_Methyltransferase"/>
</dbReference>
<protein>
    <submittedName>
        <fullName evidence="4">Site-specific DNA-methyltransferase</fullName>
    </submittedName>
</protein>
<evidence type="ECO:0000313" key="5">
    <source>
        <dbReference type="Proteomes" id="UP000676194"/>
    </source>
</evidence>
<dbReference type="SUPFAM" id="SSF53335">
    <property type="entry name" value="S-adenosyl-L-methionine-dependent methyltransferases"/>
    <property type="match status" value="1"/>
</dbReference>
<keyword evidence="1" id="KW-0489">Methyltransferase</keyword>
<accession>A0A8E6ETD7</accession>
<dbReference type="GO" id="GO:0003677">
    <property type="term" value="F:DNA binding"/>
    <property type="evidence" value="ECO:0007669"/>
    <property type="project" value="InterPro"/>
</dbReference>
<evidence type="ECO:0000313" key="4">
    <source>
        <dbReference type="EMBL" id="QVL32314.1"/>
    </source>
</evidence>
<dbReference type="GO" id="GO:0008170">
    <property type="term" value="F:N-methyltransferase activity"/>
    <property type="evidence" value="ECO:0007669"/>
    <property type="project" value="InterPro"/>
</dbReference>
<evidence type="ECO:0000256" key="1">
    <source>
        <dbReference type="ARBA" id="ARBA00022603"/>
    </source>
</evidence>
<dbReference type="REBASE" id="490822">
    <property type="entry name" value="M.TspSP2TORF26360P"/>
</dbReference>
<keyword evidence="2" id="KW-0808">Transferase</keyword>
<dbReference type="Proteomes" id="UP000676194">
    <property type="component" value="Chromosome"/>
</dbReference>
<dbReference type="InterPro" id="IPR002941">
    <property type="entry name" value="DNA_methylase_N4/N6"/>
</dbReference>
<evidence type="ECO:0000259" key="3">
    <source>
        <dbReference type="Pfam" id="PF01555"/>
    </source>
</evidence>
<gene>
    <name evidence="4" type="ORF">KIH39_26365</name>
</gene>
<dbReference type="EMBL" id="CP074694">
    <property type="protein sequence ID" value="QVL32314.1"/>
    <property type="molecule type" value="Genomic_DNA"/>
</dbReference>
<proteinExistence type="predicted"/>
<organism evidence="4 5">
    <name type="scientific">Telmatocola sphagniphila</name>
    <dbReference type="NCBI Taxonomy" id="1123043"/>
    <lineage>
        <taxon>Bacteria</taxon>
        <taxon>Pseudomonadati</taxon>
        <taxon>Planctomycetota</taxon>
        <taxon>Planctomycetia</taxon>
        <taxon>Gemmatales</taxon>
        <taxon>Gemmataceae</taxon>
    </lineage>
</organism>
<dbReference type="InterPro" id="IPR029063">
    <property type="entry name" value="SAM-dependent_MTases_sf"/>
</dbReference>
<keyword evidence="5" id="KW-1185">Reference proteome</keyword>
<dbReference type="KEGG" id="tsph:KIH39_26365"/>
<dbReference type="GO" id="GO:0032259">
    <property type="term" value="P:methylation"/>
    <property type="evidence" value="ECO:0007669"/>
    <property type="project" value="UniProtKB-KW"/>
</dbReference>
<dbReference type="Gene3D" id="3.40.50.150">
    <property type="entry name" value="Vaccinia Virus protein VP39"/>
    <property type="match status" value="1"/>
</dbReference>